<comment type="caution">
    <text evidence="2">The sequence shown here is derived from an EMBL/GenBank/DDBJ whole genome shotgun (WGS) entry which is preliminary data.</text>
</comment>
<dbReference type="EMBL" id="JANAVB010013391">
    <property type="protein sequence ID" value="KAJ6835612.1"/>
    <property type="molecule type" value="Genomic_DNA"/>
</dbReference>
<feature type="region of interest" description="Disordered" evidence="1">
    <location>
        <begin position="1"/>
        <end position="40"/>
    </location>
</feature>
<accession>A0AAX6H476</accession>
<dbReference type="AlphaFoldDB" id="A0AAX6H476"/>
<dbReference type="Proteomes" id="UP001140949">
    <property type="component" value="Unassembled WGS sequence"/>
</dbReference>
<reference evidence="2" key="1">
    <citation type="journal article" date="2023" name="GigaByte">
        <title>Genome assembly of the bearded iris, Iris pallida Lam.</title>
        <authorList>
            <person name="Bruccoleri R.E."/>
            <person name="Oakeley E.J."/>
            <person name="Faust A.M.E."/>
            <person name="Altorfer M."/>
            <person name="Dessus-Babus S."/>
            <person name="Burckhardt D."/>
            <person name="Oertli M."/>
            <person name="Naumann U."/>
            <person name="Petersen F."/>
            <person name="Wong J."/>
        </authorList>
    </citation>
    <scope>NUCLEOTIDE SEQUENCE</scope>
    <source>
        <strain evidence="2">GSM-AAB239-AS_SAM_17_03QT</strain>
    </source>
</reference>
<feature type="compositionally biased region" description="Basic and acidic residues" evidence="1">
    <location>
        <begin position="27"/>
        <end position="38"/>
    </location>
</feature>
<reference evidence="2" key="2">
    <citation type="submission" date="2023-04" db="EMBL/GenBank/DDBJ databases">
        <authorList>
            <person name="Bruccoleri R.E."/>
            <person name="Oakeley E.J."/>
            <person name="Faust A.-M."/>
            <person name="Dessus-Babus S."/>
            <person name="Altorfer M."/>
            <person name="Burckhardt D."/>
            <person name="Oertli M."/>
            <person name="Naumann U."/>
            <person name="Petersen F."/>
            <person name="Wong J."/>
        </authorList>
    </citation>
    <scope>NUCLEOTIDE SEQUENCE</scope>
    <source>
        <strain evidence="2">GSM-AAB239-AS_SAM_17_03QT</strain>
        <tissue evidence="2">Leaf</tissue>
    </source>
</reference>
<evidence type="ECO:0000313" key="2">
    <source>
        <dbReference type="EMBL" id="KAJ6835612.1"/>
    </source>
</evidence>
<sequence length="148" mass="15482">MALAEGGAAPSVRGHGGERGCGGAARGGDDEGSGKRWGDSTVVGVPACGGHQLWAEMGRDPASEAEKVGHGSARVWQNMGVLVVGSSRQAASVSAVRGLREARRRLAGRVAPMAVRATFGDVAAGFEHGMAKPMTRYGFLFDFGWWWR</sequence>
<gene>
    <name evidence="2" type="ORF">M6B38_331670</name>
</gene>
<protein>
    <submittedName>
        <fullName evidence="2">Pollen-specific leucine-rich repeat extensin-like protein 3</fullName>
    </submittedName>
</protein>
<name>A0AAX6H476_IRIPA</name>
<proteinExistence type="predicted"/>
<evidence type="ECO:0000256" key="1">
    <source>
        <dbReference type="SAM" id="MobiDB-lite"/>
    </source>
</evidence>
<keyword evidence="3" id="KW-1185">Reference proteome</keyword>
<organism evidence="2 3">
    <name type="scientific">Iris pallida</name>
    <name type="common">Sweet iris</name>
    <dbReference type="NCBI Taxonomy" id="29817"/>
    <lineage>
        <taxon>Eukaryota</taxon>
        <taxon>Viridiplantae</taxon>
        <taxon>Streptophyta</taxon>
        <taxon>Embryophyta</taxon>
        <taxon>Tracheophyta</taxon>
        <taxon>Spermatophyta</taxon>
        <taxon>Magnoliopsida</taxon>
        <taxon>Liliopsida</taxon>
        <taxon>Asparagales</taxon>
        <taxon>Iridaceae</taxon>
        <taxon>Iridoideae</taxon>
        <taxon>Irideae</taxon>
        <taxon>Iris</taxon>
    </lineage>
</organism>
<evidence type="ECO:0000313" key="3">
    <source>
        <dbReference type="Proteomes" id="UP001140949"/>
    </source>
</evidence>